<dbReference type="Pfam" id="PF01594">
    <property type="entry name" value="AI-2E_transport"/>
    <property type="match status" value="1"/>
</dbReference>
<feature type="transmembrane region" description="Helical" evidence="6">
    <location>
        <begin position="292"/>
        <end position="320"/>
    </location>
</feature>
<name>A0ABM9DCD7_9BACT</name>
<dbReference type="RefSeq" id="WP_305733146.1">
    <property type="nucleotide sequence ID" value="NZ_OW150024.1"/>
</dbReference>
<sequence>MSSMATVASYLLAVLAVPLVLHFHLLPTVFAGLAVHVLTVKLAGRLPRQMGHTARVVALAVIAAAVIILFTAAFFLLWSVLDLGHGMAALFAKSAEVLGSVRRGLPPSLAELLPDNLQDLREELITILHEHGKNLSTVGLNSVRIFVHILFGMVIGGMTAMHRFDRADSSPPFCGALHERSRHLAEAFDKIVFAQVKISAFNTTLTALYLLVILPLSGVNLPLVSVLLPLTFIAGLLPVVGNLVSNTAIVLISLGVSPLTALSSLLFLVLIHKLEYFANAKIVGGEVQARAWELLCAMLLFEAVFGVPGMIAAPVLYAWLKAELKAQHLI</sequence>
<keyword evidence="3 6" id="KW-0812">Transmembrane</keyword>
<evidence type="ECO:0000256" key="5">
    <source>
        <dbReference type="ARBA" id="ARBA00023136"/>
    </source>
</evidence>
<evidence type="ECO:0000256" key="3">
    <source>
        <dbReference type="ARBA" id="ARBA00022692"/>
    </source>
</evidence>
<keyword evidence="4 6" id="KW-1133">Transmembrane helix</keyword>
<feature type="transmembrane region" description="Helical" evidence="6">
    <location>
        <begin position="56"/>
        <end position="81"/>
    </location>
</feature>
<reference evidence="7 8" key="1">
    <citation type="submission" date="2022-03" db="EMBL/GenBank/DDBJ databases">
        <authorList>
            <person name="Koch H."/>
        </authorList>
    </citation>
    <scope>NUCLEOTIDE SEQUENCE [LARGE SCALE GENOMIC DNA]</scope>
    <source>
        <strain evidence="7 8">G1</strain>
    </source>
</reference>
<comment type="similarity">
    <text evidence="2">Belongs to the autoinducer-2 exporter (AI-2E) (TC 2.A.86) family.</text>
</comment>
<proteinExistence type="inferred from homology"/>
<organism evidence="7 8">
    <name type="scientific">Trichlorobacter ammonificans</name>
    <dbReference type="NCBI Taxonomy" id="2916410"/>
    <lineage>
        <taxon>Bacteria</taxon>
        <taxon>Pseudomonadati</taxon>
        <taxon>Thermodesulfobacteriota</taxon>
        <taxon>Desulfuromonadia</taxon>
        <taxon>Geobacterales</taxon>
        <taxon>Geobacteraceae</taxon>
        <taxon>Trichlorobacter</taxon>
    </lineage>
</organism>
<dbReference type="InterPro" id="IPR002549">
    <property type="entry name" value="AI-2E-like"/>
</dbReference>
<accession>A0ABM9DCD7</accession>
<evidence type="ECO:0008006" key="9">
    <source>
        <dbReference type="Google" id="ProtNLM"/>
    </source>
</evidence>
<gene>
    <name evidence="7" type="ORF">GEAMG1_2556</name>
</gene>
<feature type="transmembrane region" description="Helical" evidence="6">
    <location>
        <begin position="248"/>
        <end position="271"/>
    </location>
</feature>
<evidence type="ECO:0000256" key="4">
    <source>
        <dbReference type="ARBA" id="ARBA00022989"/>
    </source>
</evidence>
<evidence type="ECO:0000256" key="6">
    <source>
        <dbReference type="SAM" id="Phobius"/>
    </source>
</evidence>
<evidence type="ECO:0000313" key="7">
    <source>
        <dbReference type="EMBL" id="CAH2032392.1"/>
    </source>
</evidence>
<keyword evidence="8" id="KW-1185">Reference proteome</keyword>
<comment type="subcellular location">
    <subcellularLocation>
        <location evidence="1">Membrane</location>
        <topology evidence="1">Multi-pass membrane protein</topology>
    </subcellularLocation>
</comment>
<dbReference type="Proteomes" id="UP001295463">
    <property type="component" value="Chromosome"/>
</dbReference>
<evidence type="ECO:0000256" key="1">
    <source>
        <dbReference type="ARBA" id="ARBA00004141"/>
    </source>
</evidence>
<feature type="transmembrane region" description="Helical" evidence="6">
    <location>
        <begin position="143"/>
        <end position="161"/>
    </location>
</feature>
<evidence type="ECO:0000256" key="2">
    <source>
        <dbReference type="ARBA" id="ARBA00009773"/>
    </source>
</evidence>
<protein>
    <recommendedName>
        <fullName evidence="9">AI-2E family transporter</fullName>
    </recommendedName>
</protein>
<evidence type="ECO:0000313" key="8">
    <source>
        <dbReference type="Proteomes" id="UP001295463"/>
    </source>
</evidence>
<keyword evidence="5 6" id="KW-0472">Membrane</keyword>
<dbReference type="EMBL" id="OW150024">
    <property type="protein sequence ID" value="CAH2032392.1"/>
    <property type="molecule type" value="Genomic_DNA"/>
</dbReference>